<dbReference type="InterPro" id="IPR036291">
    <property type="entry name" value="NAD(P)-bd_dom_sf"/>
</dbReference>
<feature type="compositionally biased region" description="Acidic residues" evidence="10">
    <location>
        <begin position="5378"/>
        <end position="5388"/>
    </location>
</feature>
<evidence type="ECO:0000256" key="2">
    <source>
        <dbReference type="ARBA" id="ARBA00004792"/>
    </source>
</evidence>
<dbReference type="InterPro" id="IPR042104">
    <property type="entry name" value="PKS_dehydratase_sf"/>
</dbReference>
<dbReference type="Gene3D" id="3.40.50.720">
    <property type="entry name" value="NAD(P)-binding Rossmann-like Domain"/>
    <property type="match status" value="3"/>
</dbReference>
<keyword evidence="7" id="KW-0511">Multifunctional enzyme</keyword>
<accession>A0ABY7QCD4</accession>
<comment type="caution">
    <text evidence="9">Lacks conserved residue(s) required for the propagation of feature annotation.</text>
</comment>
<keyword evidence="4" id="KW-0597">Phosphoprotein</keyword>
<evidence type="ECO:0000259" key="13">
    <source>
        <dbReference type="PROSITE" id="PS52019"/>
    </source>
</evidence>
<dbReference type="SMART" id="SM00827">
    <property type="entry name" value="PKS_AT"/>
    <property type="match status" value="3"/>
</dbReference>
<dbReference type="RefSeq" id="WP_270149100.1">
    <property type="nucleotide sequence ID" value="NZ_CP115450.1"/>
</dbReference>
<evidence type="ECO:0000313" key="15">
    <source>
        <dbReference type="Proteomes" id="UP001212821"/>
    </source>
</evidence>
<feature type="region of interest" description="C-terminal hotdog fold" evidence="9">
    <location>
        <begin position="4634"/>
        <end position="4784"/>
    </location>
</feature>
<dbReference type="InterPro" id="IPR015083">
    <property type="entry name" value="NorB/c/GfsB-D-like_docking"/>
</dbReference>
<dbReference type="Pfam" id="PF13602">
    <property type="entry name" value="ADH_zinc_N_2"/>
    <property type="match status" value="1"/>
</dbReference>
<dbReference type="InterPro" id="IPR014031">
    <property type="entry name" value="Ketoacyl_synth_C"/>
</dbReference>
<dbReference type="InterPro" id="IPR013154">
    <property type="entry name" value="ADH-like_N"/>
</dbReference>
<dbReference type="InterPro" id="IPR020807">
    <property type="entry name" value="PKS_DH"/>
</dbReference>
<dbReference type="Gene3D" id="3.40.50.11460">
    <property type="match status" value="1"/>
</dbReference>
<keyword evidence="3" id="KW-0596">Phosphopantetheine</keyword>
<dbReference type="InterPro" id="IPR020841">
    <property type="entry name" value="PKS_Beta-ketoAc_synthase_dom"/>
</dbReference>
<dbReference type="SUPFAM" id="SSF55048">
    <property type="entry name" value="Probable ACP-binding domain of malonyl-CoA ACP transacylase"/>
    <property type="match status" value="3"/>
</dbReference>
<dbReference type="InterPro" id="IPR032821">
    <property type="entry name" value="PKS_assoc"/>
</dbReference>
<dbReference type="InterPro" id="IPR049551">
    <property type="entry name" value="PKS_DH_C"/>
</dbReference>
<dbReference type="PROSITE" id="PS01162">
    <property type="entry name" value="QOR_ZETA_CRYSTAL"/>
    <property type="match status" value="1"/>
</dbReference>
<dbReference type="SMART" id="SM00823">
    <property type="entry name" value="PKS_PP"/>
    <property type="match status" value="3"/>
</dbReference>
<dbReference type="SUPFAM" id="SSF50129">
    <property type="entry name" value="GroES-like"/>
    <property type="match status" value="1"/>
</dbReference>
<dbReference type="PROSITE" id="PS52019">
    <property type="entry name" value="PKS_MFAS_DH"/>
    <property type="match status" value="2"/>
</dbReference>
<dbReference type="Pfam" id="PF02801">
    <property type="entry name" value="Ketoacyl-synt_C"/>
    <property type="match status" value="3"/>
</dbReference>
<dbReference type="Pfam" id="PF00109">
    <property type="entry name" value="ketoacyl-synt"/>
    <property type="match status" value="3"/>
</dbReference>
<protein>
    <submittedName>
        <fullName evidence="14">SDR family NAD(P)-dependent oxidoreductase</fullName>
    </submittedName>
</protein>
<evidence type="ECO:0000256" key="6">
    <source>
        <dbReference type="ARBA" id="ARBA00023194"/>
    </source>
</evidence>
<dbReference type="InterPro" id="IPR041618">
    <property type="entry name" value="PKS_DE"/>
</dbReference>
<dbReference type="SMART" id="SM01294">
    <property type="entry name" value="PKS_PP_betabranch"/>
    <property type="match status" value="3"/>
</dbReference>
<dbReference type="CDD" id="cd08952">
    <property type="entry name" value="KR_1_SDR_x"/>
    <property type="match status" value="1"/>
</dbReference>
<dbReference type="CDD" id="cd05195">
    <property type="entry name" value="enoyl_red"/>
    <property type="match status" value="1"/>
</dbReference>
<evidence type="ECO:0000256" key="7">
    <source>
        <dbReference type="ARBA" id="ARBA00023268"/>
    </source>
</evidence>
<organism evidence="14 15">
    <name type="scientific">Kitasatospora cathayae</name>
    <dbReference type="NCBI Taxonomy" id="3004092"/>
    <lineage>
        <taxon>Bacteria</taxon>
        <taxon>Bacillati</taxon>
        <taxon>Actinomycetota</taxon>
        <taxon>Actinomycetes</taxon>
        <taxon>Kitasatosporales</taxon>
        <taxon>Streptomycetaceae</taxon>
        <taxon>Kitasatospora</taxon>
    </lineage>
</organism>
<dbReference type="Pfam" id="PF00550">
    <property type="entry name" value="PP-binding"/>
    <property type="match status" value="3"/>
</dbReference>
<dbReference type="Pfam" id="PF22953">
    <property type="entry name" value="SpnB_Rossmann"/>
    <property type="match status" value="2"/>
</dbReference>
<sequence>MSNEDKLRDYLKRAIADLHETREQLREVTEQYREPIAVVGMACRLPGGVASPEELWDLVRDGVDAVSAFPADRGWDLPEGAVTSRESGFLHDAGEFDAGFFGIAPREALAMDPQQRILLETAWEAVERAGIDPGTLTGTPTGVFVGTGHGGYDSASTVGGQVAETAAGHLLTGNTVSVASGRISYVLGLEGPAITVDTACSSSLVALHLAVQSLRRGECSLALAGGVTVMSSPQMFTEFSRQGGLAADGRCKPFAAAADGTAWSEGAAVLLVERLSDAQRNGHPVLAVVRGSAVNQDGASNGLTAPNGPSQQRVIRAALADAGLSAAEVDAVEAHGTGTRLGDPIEAHALLATYGQDREQPVLIGALKSNTGHTQAASGVAGVIKTVLAMRHGLLPRTLHLDAPTPHVDWTAGAAELLGEAREWPANPWPRRAAVSSFGVSGTNAHVVLEAAPEPVDDVVPGAPCGTALPWVLSAHNETALRAQAGRLATHLRTRGPLDPADVAYSLATGRTAMAHRAVVVSADPEERLCALDALATGSAVTGLVVGVAEKGATAFLFSGQGSQRLGMGRELYGRFPVFARAFDAVCDELQLPLRDVVWGSDAELLNQTAYAQAGLFAVEVALYRLVESLGVRPEFVAGHSIGEVAAAHVAGVFSLADACALVAARGRLMQALPPGGAMLAVQATEDEVLPLLGDPVSIAAVNGPTSVVVSGTEEAVDAVRAHFADRRTTRLRVSHAFHSPLMDPMLEDFRAVLDGLSYRAPSIPLVSNLTGALGGDVTTPEYWVRHVREAVRFADGVRTLHGAGATRFLELGPDGVLAAMAAESLPADVATAAVLRTDRPEEPALLEALARLHVRGASPDWAAVLARSGGRRVDLPTYAFQRQRYWLPELRGRDAGVPAADPVEDAFWTAVEAGDLREASAVLGIAEEDAEASLDRLLPVLASWRGQRRLLGTLDRWTYGTSWVPVRGLTDAVPPGRWLAVLPAGGEESWPDTVLDALAERGLRFERAAGAETLAALLADGCGEPPAGVLSFLAADGRPHPDHRLVPRHLPGTVELLRTLEAAGGPARLWCLTRGAVAAEAADRVGEPEQAQLWGLGRVAALEHPQRWGGLIDLPAAPDARTAGRLAALLAQTAEDQLALRGSGAYARRLTRRHLSPGRGAVLPQPGAEEQVKVTDPQSAPDAPDGWTAPRGTLLVTGGLGALGTHVARWLARAGAEHLLLVGRRGPGAPGAQQLSEELEGLGARVTVAACDVADRDAFGALLAAVPAEHPLGGVVHAAGVLDDGVLESLTADRFADVLRAKAVSARNLHELTAGHDLALFVLFSSITGVLGNPGQANYAAANAYLDALAEHRRAAGLRATAVAWGPWAGGGMAGDHPGLTGRMRRSGLAPMDPEQAVAALHRALLADASGLTVADVDWSALAPVLTAARPSALIADLPEARHAVRPSVATTATDSPLTEQLRGRRADEQERLLLELVRTEAAAVLGHASTAAVDAARAFRDLGFDSLTAVELRNRLTAATGLRLPATLLFDRPTPAAVAAHLRAELAGTAAVLESVAAVAADEPIAIVAMACRFPGGVESPDDLWRLLAAGRDAVGPFPADRGWDTDRLHHPDPDHEGTSYVSEGAFLTAPADFDAAFFGISPREALAMDPQQRLLLETVWEAVERSGIDPGTLHGSRTGVFVGSNFQDYHLLLDPAREGVAGHVMTGNAASVISGRVAYTLGLEGPAVTVDTACSSSLVALHLAAQALRRGECSLALAGGVTVMSTPQVFVEFSRQRGLAPDGRCKPFADAADGTGWAEGVGVLLVERLSDARRNGHPVLAVVRGSAVNQDGASNGLTAPNGPSQQRVIRAALADAGLSPAEVDAVEAHGTGTRLGDPIEAQALLATYGQDRELPLLLGSVKSNLGHTQAAAGIAGVMKTVLAMQHRELPKSLHIDGPTAQVDWTAGAVELLSEARAWPETGRPPRAGVSSFGVSGTNAHVILEAAPTPEPLPERPAADRPLPWLLSARTPDAVREQARRLAAHVRAAEPTLDDVARSLVTTRAALEHRAAVVAPDRAGLLDGLDALAEGRATPAVLEGQAAGEGAPVFVFPGQGSQWAGMAVELLDGAPAFAQRFAECAAALAPFTDWSATDVLRGEPGAPGLDRVDVVQPVLFAVMVSLAELWRAHGVEPAAVLGHSQGEIAAACVAGALTLDDAARVVALRSRAIRQLAGLGGMVSVAEPAAAVRERLSRWDGRVSVAAVNGPRSVVVSGDPEALEELAADCERSGVRARRIPVDYASHSAHVERIEHELLDLLAPIAPRTADVPFCSTVTGAVIDTAGLDAAYWYRNLRQTVEFEQATRTLLAAGHRVFVEISPHPVVTTGVQETIEDSGVPAAALGTLRRDEGGPGRFLLALADARNHGARMDWDLLFAGTGARATELPTYPFQRQRYWPRPGGTGGDVTTAGLAAPEHPLLGASVELAQGGGLVATARWSLHTHPWLADHCVAGTVVVPGAALVEAVVRAGDELGCGRIEELTLYAPVLLPERGALQVQIEVGAPDGTGLRPVALHSRPADADAPEGWTLHADGSVAPAGAEPAPASPVWPPVGAEPIDVSGLYPGLRQDGYGYGPVFRGVRAAWRLGTAVHAEVELPAPASADAARYGLHPALLDAALHPAGLGPLAGRPGLPFAWNGVTLHAAGATALRVTLTPAGPDAVSVAMADPAGRPVAAIEALAVRPLAEGALDPAARVAREALFHLDWPALTLAGPGPAPARWTVLGEPPAHVAALAEAGVTLGADADVTLVELGGDEPLAALEHALAVLQEWLADDRPDATLLVTTRRAVAADPAEDVHDLPAAAVHGLVGSAQSEHPGRVVLVDLDDDPASWRALPAALATGEPRLALRHGTAHVPRLARAHTAGPLPVPDGPWRLDIRTKGSVDDLELVPSPDAAAPLAEGEVRIEVRAAGLNFRDVLNALDMYPGGARFLGAEAAGVVSEVGPGVTGFAVGDRVMGMVTGGFGPLAVADHRVLARVPRGWTFAQAASVPVVFLTAYYALRDLAGLRDGERLLVHAAAGGVGMAATQLGRLWGAEVYGTASEGKQHLLRAEGLPDTAIASSRTLDFEERFRAATGGDGVDVVLNSLAGDYVDSSLRLLGPGGRLIEMGRTDVRDPAEVAAAHGGAHYRAFVLQEAGPERIGQMLADLVELFEQGALRPLPLTCWDVTRAREAFRHMAQARHTGKIVLTVPRPWDPDGTVLITGGTGTLGAELARHLVTSRGVRHLLLAGRAGAAAPGAVELVADLTALGADARLAACDTADRDALAALLAAVPAEHPLTAVVHAAGVLDDGVVAGLTADRLAAVLRPKADAAHHLHELTRDLDLADLVLFSSAAGVFGSPGQGSYAAANAWLDALAQHRRVAGLPTTALAWGLWAQASTMTAHLGATDRARSEQSGALTLSTPDGLVLFDAALADHRALLVPVRLDTAGLRSRGAAELPALLRALVRAPARRAAQGAPAADGLRARLAGLAAADRAAALLDLVSGCTAAVLGHSSADQVHATRPFRDLGLDSLTAVELRNRLNAATGLRLPATLAFDHPTPGALAGHLADGLTGTGAATAAGATPQAADEPIAIVAMACRFPGGVATPDDLWTLLSTGTDAIAPFPADRGWDLDHLYDGIPDHPDSSRTREGGFLTDAAGFDAAFFGVSPNEAVAMDPQQRLLLETTWEALERAGIDPGTLRGSRTGVFAGLSSSDYLDRVTRVPDEAAPYVSTGNAASVISGRVAYTLGLEGPAVTVDTACSSSLVALHLAVRALRGGECTLALAGGVTVMSTPMIPVDFARQRGLALDGRCKPFADAADGTGFSEGVGVLLVERLSDARRNGHPVLAVVRGSAVNQDGASNGLSAPNGPSQQRVIRAALADAGLSPAEVDAVEAHGTGTRLGDPIEAQALLATYGQDREHPLLVGSVKSNLGHTQAAAGVAGVMRTVLALRHAALPQSLHIDRPTTHVDWTDGAVDLLTEARDWPATGRPRRAGVSSFGLSGTNAHVILEQAPEPEPSVAGPERPALPWLLSARSAEALRCQARALLDHLDDPDPAAPLDLAHSLATGRALLEHRAVVVGAGTDDLRAGLAALADGTPAPGVLTGRHGAGRDRRVVLVFPGQGSQWVGMGAELLDASPEFAERIAACGRALAPWTDWSLEAVLRGAADAPSLDRVDVAQPALWATMIGLAACWQAHGVTPAAVLGHSQGEIAAACVAGALSLEDGAKVVALRSRAIARGLSGHGGMVAVPQTHADVLARIEPYGGRISVAAANGPAGVVVSGENTALDDLIAECARDGVRAKRIPVDYASHSAQVERIEETLHTELAGLTTRDARVPFFSTVTADWLGDTPLDAGYWYRNLRQTVRLEESVRALLAEGHDAFLECSPHPVLSMAVEDTAADAGARAVVLGTVRREDGGPARLLASLGEAHVRGVRIDWRPAVTGGRPVDLPTYPFQRRRYWLAQDAVRGGAPLDPCGLDAVVRLADGSGSVLLTGRIGTATHPWTAEHRVRGTAVVPGTALLDWAVRAGDEAGCPVVAELTELTPLALPDHGTVDLQLAAAPADADGRRALTIHARPSDAADDVPWTHHASGTLTGGVVDGEALTEWPPAGAQPVDAATPEGTAYGERFRTVLARWRRGDELFAEVALPEEHRTDTAGFRVHPGLLQALLATLPDGTDPAQPADWRGVTVHATGATLLRVRLTPAADGTHALTAADADGAPVLTADAVTVRPVAAEHLAPAADPLYAVEWIPVSAASRADAVVLGDDGALAAALDARSHADLAELTAALDAGEPVPATVVHRLTAADEGDPVTAAHRAVRTAHRLARSWLAEPRLADARLVLLTHGAETAGPSTDATVLAQAAAHGLVRSAQSENPGRFLLVDLDDDPASTAALPTALAVPDEPRLAVRRGEVTAPRLHPVSTDGGDRAWSWDPAGTVLITGGTGTLGALVARHLVTDHGVRHLLLTGRRGPAAPGAAELVADLAALGADACVAACDAADRAALDALLATVPDEHPLTGVVHAAGVLRDGLIEGLTDDQLSEVLRPKVDAAWNLHGATRDLDLSAFVLFSSFAATAGGPGQANYAAANAFLDALAHHRRAEGRPAVSLAWGYWGESSGMTSTLDAVDIARFARSGMLPLTAVQGLALLDAASGVDRPHLVPIRLDRHALATVGAPPLLAGLAPRRALRRTATGAAGSPATGDRGVLDRLPGLAADQQEKLLLDVVVGHLAAVLGHSSPEAVDPERGFLDLGMSSLTAVELRNRLNAELGLRLPTTTIFDHPSPTALAGRLRELADAPTGSAAPAARPVFAELDELESALGATELDADSRTRLLARLKSLQWRLDGDATESPAGADGPDDALDDTTDDEMFDLIDRELGLA</sequence>
<dbReference type="InterPro" id="IPR011032">
    <property type="entry name" value="GroES-like_sf"/>
</dbReference>
<feature type="active site" description="Proton acceptor; for dehydratase activity" evidence="9">
    <location>
        <position position="2489"/>
    </location>
</feature>
<evidence type="ECO:0000256" key="10">
    <source>
        <dbReference type="SAM" id="MobiDB-lite"/>
    </source>
</evidence>
<dbReference type="SUPFAM" id="SSF52151">
    <property type="entry name" value="FabD/lysophospholipase-like"/>
    <property type="match status" value="3"/>
</dbReference>
<dbReference type="InterPro" id="IPR016035">
    <property type="entry name" value="Acyl_Trfase/lysoPLipase"/>
</dbReference>
<dbReference type="PANTHER" id="PTHR43775">
    <property type="entry name" value="FATTY ACID SYNTHASE"/>
    <property type="match status" value="1"/>
</dbReference>
<feature type="region of interest" description="Disordered" evidence="10">
    <location>
        <begin position="1158"/>
        <end position="1191"/>
    </location>
</feature>
<dbReference type="Gene3D" id="3.30.70.3290">
    <property type="match status" value="3"/>
</dbReference>
<dbReference type="SMART" id="SM00826">
    <property type="entry name" value="PKS_DH"/>
    <property type="match status" value="2"/>
</dbReference>
<evidence type="ECO:0000256" key="1">
    <source>
        <dbReference type="ARBA" id="ARBA00001957"/>
    </source>
</evidence>
<dbReference type="Gene3D" id="3.40.366.10">
    <property type="entry name" value="Malonyl-Coenzyme A Acyl Carrier Protein, domain 2"/>
    <property type="match status" value="3"/>
</dbReference>
<dbReference type="InterPro" id="IPR002364">
    <property type="entry name" value="Quin_OxRdtase/zeta-crystal_CS"/>
</dbReference>
<evidence type="ECO:0000313" key="14">
    <source>
        <dbReference type="EMBL" id="WBP90368.1"/>
    </source>
</evidence>
<evidence type="ECO:0000256" key="5">
    <source>
        <dbReference type="ARBA" id="ARBA00022679"/>
    </source>
</evidence>
<dbReference type="InterPro" id="IPR049900">
    <property type="entry name" value="PKS_mFAS_DH"/>
</dbReference>
<dbReference type="InterPro" id="IPR055123">
    <property type="entry name" value="SpnB-like_Rossmann"/>
</dbReference>
<dbReference type="SUPFAM" id="SSF53901">
    <property type="entry name" value="Thiolase-like"/>
    <property type="match status" value="3"/>
</dbReference>
<dbReference type="InterPro" id="IPR036736">
    <property type="entry name" value="ACP-like_sf"/>
</dbReference>
<feature type="domain" description="Carrier" evidence="11">
    <location>
        <begin position="5241"/>
        <end position="5316"/>
    </location>
</feature>
<dbReference type="InterPro" id="IPR001227">
    <property type="entry name" value="Ac_transferase_dom_sf"/>
</dbReference>
<feature type="domain" description="Ketosynthase family 3 (KS3)" evidence="12">
    <location>
        <begin position="1564"/>
        <end position="1988"/>
    </location>
</feature>
<feature type="domain" description="Carrier" evidence="11">
    <location>
        <begin position="3517"/>
        <end position="3592"/>
    </location>
</feature>
<dbReference type="InterPro" id="IPR013968">
    <property type="entry name" value="PKS_KR"/>
</dbReference>
<dbReference type="InterPro" id="IPR016039">
    <property type="entry name" value="Thiolase-like"/>
</dbReference>
<dbReference type="Pfam" id="PF08990">
    <property type="entry name" value="Docking"/>
    <property type="match status" value="1"/>
</dbReference>
<dbReference type="Gene3D" id="3.10.129.110">
    <property type="entry name" value="Polyketide synthase dehydratase"/>
    <property type="match status" value="2"/>
</dbReference>
<dbReference type="Proteomes" id="UP001212821">
    <property type="component" value="Chromosome"/>
</dbReference>
<comment type="pathway">
    <text evidence="2">Antibiotic biosynthesis.</text>
</comment>
<dbReference type="Pfam" id="PF16197">
    <property type="entry name" value="KAsynt_C_assoc"/>
    <property type="match status" value="2"/>
</dbReference>
<dbReference type="Pfam" id="PF21089">
    <property type="entry name" value="PKS_DH_N"/>
    <property type="match status" value="2"/>
</dbReference>
<dbReference type="Pfam" id="PF08240">
    <property type="entry name" value="ADH_N"/>
    <property type="match status" value="1"/>
</dbReference>
<dbReference type="PROSITE" id="PS00012">
    <property type="entry name" value="PHOSPHOPANTETHEINE"/>
    <property type="match status" value="3"/>
</dbReference>
<feature type="region of interest" description="N-terminal hotdog fold" evidence="9">
    <location>
        <begin position="2457"/>
        <end position="2582"/>
    </location>
</feature>
<dbReference type="InterPro" id="IPR018201">
    <property type="entry name" value="Ketoacyl_synth_AS"/>
</dbReference>
<evidence type="ECO:0000256" key="8">
    <source>
        <dbReference type="ARBA" id="ARBA00023315"/>
    </source>
</evidence>
<dbReference type="Pfam" id="PF22621">
    <property type="entry name" value="CurL-like_PKS_C"/>
    <property type="match status" value="1"/>
</dbReference>
<evidence type="ECO:0000256" key="9">
    <source>
        <dbReference type="PROSITE-ProRule" id="PRU01363"/>
    </source>
</evidence>
<dbReference type="InterPro" id="IPR020806">
    <property type="entry name" value="PKS_PP-bd"/>
</dbReference>
<feature type="active site" description="Proton donor; for dehydratase activity" evidence="9">
    <location>
        <position position="2655"/>
    </location>
</feature>
<dbReference type="Gene3D" id="3.40.47.10">
    <property type="match status" value="3"/>
</dbReference>
<keyword evidence="15" id="KW-1185">Reference proteome</keyword>
<feature type="domain" description="PKS/mFAS DH" evidence="13">
    <location>
        <begin position="4497"/>
        <end position="4784"/>
    </location>
</feature>
<feature type="region of interest" description="Disordered" evidence="10">
    <location>
        <begin position="5368"/>
        <end position="5388"/>
    </location>
</feature>
<keyword evidence="8" id="KW-0012">Acyltransferase</keyword>
<dbReference type="InterPro" id="IPR009081">
    <property type="entry name" value="PP-bd_ACP"/>
</dbReference>
<dbReference type="CDD" id="cd08956">
    <property type="entry name" value="KR_3_FAS_SDR_x"/>
    <property type="match status" value="2"/>
</dbReference>
<dbReference type="InterPro" id="IPR016036">
    <property type="entry name" value="Malonyl_transacylase_ACP-bd"/>
</dbReference>
<dbReference type="PROSITE" id="PS52004">
    <property type="entry name" value="KS3_2"/>
    <property type="match status" value="3"/>
</dbReference>
<keyword evidence="5" id="KW-0808">Transferase</keyword>
<evidence type="ECO:0000259" key="12">
    <source>
        <dbReference type="PROSITE" id="PS52004"/>
    </source>
</evidence>
<dbReference type="InterPro" id="IPR049552">
    <property type="entry name" value="PKS_DH_N"/>
</dbReference>
<dbReference type="Pfam" id="PF18369">
    <property type="entry name" value="PKS_DE"/>
    <property type="match status" value="1"/>
</dbReference>
<dbReference type="Pfam" id="PF00698">
    <property type="entry name" value="Acyl_transf_1"/>
    <property type="match status" value="3"/>
</dbReference>
<dbReference type="Pfam" id="PF08659">
    <property type="entry name" value="KR"/>
    <property type="match status" value="3"/>
</dbReference>
<dbReference type="InterPro" id="IPR014030">
    <property type="entry name" value="Ketoacyl_synth_N"/>
</dbReference>
<reference evidence="15" key="1">
    <citation type="submission" date="2022-12" db="EMBL/GenBank/DDBJ databases">
        <authorList>
            <person name="Mo P."/>
        </authorList>
    </citation>
    <scope>NUCLEOTIDE SEQUENCE [LARGE SCALE GENOMIC DNA]</scope>
    <source>
        <strain evidence="15">HUAS 3-15</strain>
    </source>
</reference>
<feature type="domain" description="Ketosynthase family 3 (KS3)" evidence="12">
    <location>
        <begin position="3609"/>
        <end position="4033"/>
    </location>
</feature>
<dbReference type="SMART" id="SM00829">
    <property type="entry name" value="PKS_ER"/>
    <property type="match status" value="1"/>
</dbReference>
<evidence type="ECO:0000259" key="11">
    <source>
        <dbReference type="PROSITE" id="PS50075"/>
    </source>
</evidence>
<dbReference type="SMART" id="SM00825">
    <property type="entry name" value="PKS_KS"/>
    <property type="match status" value="3"/>
</dbReference>
<dbReference type="InterPro" id="IPR057326">
    <property type="entry name" value="KR_dom"/>
</dbReference>
<dbReference type="PROSITE" id="PS00606">
    <property type="entry name" value="KS3_1"/>
    <property type="match status" value="3"/>
</dbReference>
<feature type="region of interest" description="C-terminal hotdog fold" evidence="9">
    <location>
        <begin position="2594"/>
        <end position="2730"/>
    </location>
</feature>
<dbReference type="SMART" id="SM00822">
    <property type="entry name" value="PKS_KR"/>
    <property type="match status" value="3"/>
</dbReference>
<feature type="region of interest" description="N-terminal hotdog fold" evidence="9">
    <location>
        <begin position="4497"/>
        <end position="4623"/>
    </location>
</feature>
<dbReference type="Gene3D" id="1.10.1200.10">
    <property type="entry name" value="ACP-like"/>
    <property type="match status" value="3"/>
</dbReference>
<feature type="domain" description="Ketosynthase family 3 (KS3)" evidence="12">
    <location>
        <begin position="33"/>
        <end position="451"/>
    </location>
</feature>
<dbReference type="InterPro" id="IPR050091">
    <property type="entry name" value="PKS_NRPS_Biosynth_Enz"/>
</dbReference>
<dbReference type="CDD" id="cd00833">
    <property type="entry name" value="PKS"/>
    <property type="match status" value="3"/>
</dbReference>
<dbReference type="InterPro" id="IPR014043">
    <property type="entry name" value="Acyl_transferase_dom"/>
</dbReference>
<dbReference type="PANTHER" id="PTHR43775:SF51">
    <property type="entry name" value="INACTIVE PHENOLPHTHIOCEROL SYNTHESIS POLYKETIDE SYNTHASE TYPE I PKS1-RELATED"/>
    <property type="match status" value="1"/>
</dbReference>
<feature type="domain" description="PKS/mFAS DH" evidence="13">
    <location>
        <begin position="2457"/>
        <end position="2730"/>
    </location>
</feature>
<proteinExistence type="predicted"/>
<dbReference type="Gene3D" id="6.10.140.1830">
    <property type="match status" value="1"/>
</dbReference>
<dbReference type="NCBIfam" id="NF045894">
    <property type="entry name" value="PKS_plus_SDR"/>
    <property type="match status" value="1"/>
</dbReference>
<keyword evidence="6" id="KW-0045">Antibiotic biosynthesis</keyword>
<dbReference type="PROSITE" id="PS50075">
    <property type="entry name" value="CARRIER"/>
    <property type="match status" value="3"/>
</dbReference>
<evidence type="ECO:0000256" key="3">
    <source>
        <dbReference type="ARBA" id="ARBA00022450"/>
    </source>
</evidence>
<dbReference type="InterPro" id="IPR036299">
    <property type="entry name" value="Polyketide_synth_docking_sf"/>
</dbReference>
<comment type="cofactor">
    <cofactor evidence="1">
        <name>pantetheine 4'-phosphate</name>
        <dbReference type="ChEBI" id="CHEBI:47942"/>
    </cofactor>
</comment>
<dbReference type="SUPFAM" id="SSF101173">
    <property type="entry name" value="Docking domain B of the erythromycin polyketide synthase (DEBS)"/>
    <property type="match status" value="1"/>
</dbReference>
<name>A0ABY7QCD4_9ACTN</name>
<evidence type="ECO:0000256" key="4">
    <source>
        <dbReference type="ARBA" id="ARBA00022553"/>
    </source>
</evidence>
<dbReference type="SUPFAM" id="SSF51735">
    <property type="entry name" value="NAD(P)-binding Rossmann-fold domains"/>
    <property type="match status" value="7"/>
</dbReference>
<dbReference type="Gene3D" id="3.90.180.10">
    <property type="entry name" value="Medium-chain alcohol dehydrogenases, catalytic domain"/>
    <property type="match status" value="1"/>
</dbReference>
<dbReference type="EMBL" id="CP115450">
    <property type="protein sequence ID" value="WBP90368.1"/>
    <property type="molecule type" value="Genomic_DNA"/>
</dbReference>
<feature type="domain" description="Carrier" evidence="11">
    <location>
        <begin position="1473"/>
        <end position="1548"/>
    </location>
</feature>
<dbReference type="Pfam" id="PF14765">
    <property type="entry name" value="PS-DH"/>
    <property type="match status" value="2"/>
</dbReference>
<dbReference type="InterPro" id="IPR020843">
    <property type="entry name" value="ER"/>
</dbReference>
<dbReference type="InterPro" id="IPR006162">
    <property type="entry name" value="Ppantetheine_attach_site"/>
</dbReference>
<dbReference type="SUPFAM" id="SSF47336">
    <property type="entry name" value="ACP-like"/>
    <property type="match status" value="3"/>
</dbReference>
<gene>
    <name evidence="14" type="ORF">O1G21_33935</name>
</gene>